<dbReference type="Proteomes" id="UP000281245">
    <property type="component" value="Unassembled WGS sequence"/>
</dbReference>
<comment type="caution">
    <text evidence="3">The sequence shown here is derived from an EMBL/GenBank/DDBJ whole genome shotgun (WGS) entry which is preliminary data.</text>
</comment>
<dbReference type="GO" id="GO:0000750">
    <property type="term" value="P:pheromone-dependent signal transduction involved in conjugation with cellular fusion"/>
    <property type="evidence" value="ECO:0007669"/>
    <property type="project" value="TreeGrafter"/>
</dbReference>
<dbReference type="Pfam" id="PF02116">
    <property type="entry name" value="STE2"/>
    <property type="match status" value="1"/>
</dbReference>
<evidence type="ECO:0008006" key="5">
    <source>
        <dbReference type="Google" id="ProtNLM"/>
    </source>
</evidence>
<organism evidence="3 4">
    <name type="scientific">Hortaea werneckii</name>
    <name type="common">Black yeast</name>
    <name type="synonym">Cladosporium werneckii</name>
    <dbReference type="NCBI Taxonomy" id="91943"/>
    <lineage>
        <taxon>Eukaryota</taxon>
        <taxon>Fungi</taxon>
        <taxon>Dikarya</taxon>
        <taxon>Ascomycota</taxon>
        <taxon>Pezizomycotina</taxon>
        <taxon>Dothideomycetes</taxon>
        <taxon>Dothideomycetidae</taxon>
        <taxon>Mycosphaerellales</taxon>
        <taxon>Teratosphaeriaceae</taxon>
        <taxon>Hortaea</taxon>
    </lineage>
</organism>
<evidence type="ECO:0000256" key="2">
    <source>
        <dbReference type="SAM" id="Phobius"/>
    </source>
</evidence>
<keyword evidence="2" id="KW-0472">Membrane</keyword>
<accession>A0A3M6W4H2</accession>
<dbReference type="PANTHER" id="PTHR28009">
    <property type="entry name" value="PHEROMONE ALPHA FACTOR RECEPTOR"/>
    <property type="match status" value="1"/>
</dbReference>
<dbReference type="AlphaFoldDB" id="A0A3M6W4H2"/>
<dbReference type="Gene3D" id="1.10.287.920">
    <property type="entry name" value="Pheromone alpha factor receptor"/>
    <property type="match status" value="1"/>
</dbReference>
<proteinExistence type="predicted"/>
<keyword evidence="2" id="KW-0812">Transmembrane</keyword>
<sequence>MTRAAHVNLPLVEEEKHPNSFRQSPVASKTSTSFDRLPQTLPKITFSLPGRLSHTLPLSLLPPHTRPTEMATSIVTLPDGWATNSSFNPYNQTFAIVAPDGVTTLPANMASLLDMVYIAVQQGVIFGIQVGATALLLIILLLMTKQDKRRSAVFALNLLALLFCFTRSVLIASNLHGIFYNFYNWQLHYYPDGKDLWTSQNVSAASDVFNILITAATYGSLVLQIWIVCCNVSRRLKIIVLGASGIIGLIALGVRVFLVVFNIRYSILGIKTITLEENSYITYLARVNNIVNTVAIAIFSAIFLAKLAIAIHMRRKLNMKQFGPMQIIFVMGCQTLFLPLIFATIAFYAPLGYQINSFVPVVVAISLPLSGMWATAQTDRAKLIRSRAAAGHRAIPVGATDLSSAKAYGSTKSSGMDTADTLIADYSSYDVERDGGLYQDSGSDRLAGSPSKGGAEASATVVGGRADGGVEMEQLKRGVVVDRTYSVRSD</sequence>
<evidence type="ECO:0000313" key="3">
    <source>
        <dbReference type="EMBL" id="RMX73462.1"/>
    </source>
</evidence>
<feature type="transmembrane region" description="Helical" evidence="2">
    <location>
        <begin position="203"/>
        <end position="226"/>
    </location>
</feature>
<feature type="compositionally biased region" description="Polar residues" evidence="1">
    <location>
        <begin position="20"/>
        <end position="33"/>
    </location>
</feature>
<feature type="transmembrane region" description="Helical" evidence="2">
    <location>
        <begin position="154"/>
        <end position="183"/>
    </location>
</feature>
<reference evidence="3 4" key="1">
    <citation type="journal article" date="2018" name="BMC Genomics">
        <title>Genomic evidence for intraspecific hybridization in a clonal and extremely halotolerant yeast.</title>
        <authorList>
            <person name="Gostincar C."/>
            <person name="Stajich J.E."/>
            <person name="Zupancic J."/>
            <person name="Zalar P."/>
            <person name="Gunde-Cimerman N."/>
        </authorList>
    </citation>
    <scope>NUCLEOTIDE SEQUENCE [LARGE SCALE GENOMIC DNA]</scope>
    <source>
        <strain evidence="3 4">EXF-6656</strain>
    </source>
</reference>
<feature type="region of interest" description="Disordered" evidence="1">
    <location>
        <begin position="1"/>
        <end position="33"/>
    </location>
</feature>
<feature type="transmembrane region" description="Helical" evidence="2">
    <location>
        <begin position="355"/>
        <end position="376"/>
    </location>
</feature>
<dbReference type="InterPro" id="IPR027458">
    <property type="entry name" value="STE2_TM1-TM2_sf"/>
</dbReference>
<feature type="transmembrane region" description="Helical" evidence="2">
    <location>
        <begin position="238"/>
        <end position="263"/>
    </location>
</feature>
<dbReference type="EMBL" id="QWIJ01001808">
    <property type="protein sequence ID" value="RMX73462.1"/>
    <property type="molecule type" value="Genomic_DNA"/>
</dbReference>
<protein>
    <recommendedName>
        <fullName evidence="5">Pheromone alpha factor receptor</fullName>
    </recommendedName>
</protein>
<evidence type="ECO:0000313" key="4">
    <source>
        <dbReference type="Proteomes" id="UP000281245"/>
    </source>
</evidence>
<name>A0A3M6W4H2_HORWE</name>
<feature type="region of interest" description="Disordered" evidence="1">
    <location>
        <begin position="440"/>
        <end position="468"/>
    </location>
</feature>
<gene>
    <name evidence="3" type="ORF">D0869_13578</name>
</gene>
<keyword evidence="2" id="KW-1133">Transmembrane helix</keyword>
<dbReference type="PANTHER" id="PTHR28009:SF1">
    <property type="entry name" value="PHEROMONE ALPHA FACTOR RECEPTOR"/>
    <property type="match status" value="1"/>
</dbReference>
<dbReference type="OrthoDB" id="5402633at2759"/>
<feature type="transmembrane region" description="Helical" evidence="2">
    <location>
        <begin position="326"/>
        <end position="349"/>
    </location>
</feature>
<dbReference type="GO" id="GO:0004932">
    <property type="term" value="F:mating-type factor pheromone receptor activity"/>
    <property type="evidence" value="ECO:0007669"/>
    <property type="project" value="InterPro"/>
</dbReference>
<feature type="transmembrane region" description="Helical" evidence="2">
    <location>
        <begin position="283"/>
        <end position="305"/>
    </location>
</feature>
<feature type="transmembrane region" description="Helical" evidence="2">
    <location>
        <begin position="115"/>
        <end position="142"/>
    </location>
</feature>
<evidence type="ECO:0000256" key="1">
    <source>
        <dbReference type="SAM" id="MobiDB-lite"/>
    </source>
</evidence>
<dbReference type="InterPro" id="IPR000366">
    <property type="entry name" value="GPCR_STE2"/>
</dbReference>
<dbReference type="GO" id="GO:0038038">
    <property type="term" value="C:G protein-coupled receptor homodimeric complex"/>
    <property type="evidence" value="ECO:0007669"/>
    <property type="project" value="TreeGrafter"/>
</dbReference>
<dbReference type="PRINTS" id="PR00250">
    <property type="entry name" value="GPCRSTE2"/>
</dbReference>